<dbReference type="STRING" id="645134.A0A0L0HMP7"/>
<feature type="region of interest" description="Disordered" evidence="6">
    <location>
        <begin position="661"/>
        <end position="709"/>
    </location>
</feature>
<dbReference type="InterPro" id="IPR037794">
    <property type="entry name" value="TAF12"/>
</dbReference>
<dbReference type="PANTHER" id="PTHR12264">
    <property type="entry name" value="TRANSCRIPTION INITIATION FACTOR TFIID SUBUNIT 12"/>
    <property type="match status" value="1"/>
</dbReference>
<dbReference type="Proteomes" id="UP000053201">
    <property type="component" value="Unassembled WGS sequence"/>
</dbReference>
<evidence type="ECO:0000256" key="4">
    <source>
        <dbReference type="ARBA" id="ARBA00023163"/>
    </source>
</evidence>
<proteinExistence type="inferred from homology"/>
<keyword evidence="4" id="KW-0804">Transcription</keyword>
<evidence type="ECO:0000256" key="1">
    <source>
        <dbReference type="ARBA" id="ARBA00004123"/>
    </source>
</evidence>
<evidence type="ECO:0000256" key="6">
    <source>
        <dbReference type="SAM" id="MobiDB-lite"/>
    </source>
</evidence>
<dbReference type="InParanoid" id="A0A0L0HMP7"/>
<dbReference type="AlphaFoldDB" id="A0A0L0HMP7"/>
<feature type="compositionally biased region" description="Low complexity" evidence="6">
    <location>
        <begin position="400"/>
        <end position="422"/>
    </location>
</feature>
<dbReference type="OMA" id="INMAIPK"/>
<dbReference type="GO" id="GO:0017025">
    <property type="term" value="F:TBP-class protein binding"/>
    <property type="evidence" value="ECO:0007669"/>
    <property type="project" value="TreeGrafter"/>
</dbReference>
<dbReference type="GO" id="GO:0005669">
    <property type="term" value="C:transcription factor TFIID complex"/>
    <property type="evidence" value="ECO:0007669"/>
    <property type="project" value="InterPro"/>
</dbReference>
<dbReference type="GeneID" id="27685421"/>
<dbReference type="InterPro" id="IPR003228">
    <property type="entry name" value="TFIID_TAF12_dom"/>
</dbReference>
<evidence type="ECO:0000313" key="9">
    <source>
        <dbReference type="Proteomes" id="UP000053201"/>
    </source>
</evidence>
<dbReference type="GO" id="GO:0003677">
    <property type="term" value="F:DNA binding"/>
    <property type="evidence" value="ECO:0007669"/>
    <property type="project" value="TreeGrafter"/>
</dbReference>
<keyword evidence="9" id="KW-1185">Reference proteome</keyword>
<feature type="region of interest" description="Disordered" evidence="6">
    <location>
        <begin position="186"/>
        <end position="266"/>
    </location>
</feature>
<dbReference type="GO" id="GO:0000124">
    <property type="term" value="C:SAGA complex"/>
    <property type="evidence" value="ECO:0007669"/>
    <property type="project" value="InterPro"/>
</dbReference>
<dbReference type="Gene3D" id="1.10.20.10">
    <property type="entry name" value="Histone, subunit A"/>
    <property type="match status" value="1"/>
</dbReference>
<dbReference type="eggNOG" id="KOG1142">
    <property type="taxonomic scope" value="Eukaryota"/>
</dbReference>
<dbReference type="OrthoDB" id="2193432at2759"/>
<accession>A0A0L0HMP7</accession>
<feature type="domain" description="Transcription initiation factor TFIID subunit 12" evidence="7">
    <location>
        <begin position="527"/>
        <end position="594"/>
    </location>
</feature>
<dbReference type="InterPro" id="IPR009072">
    <property type="entry name" value="Histone-fold"/>
</dbReference>
<keyword evidence="3" id="KW-0805">Transcription regulation</keyword>
<feature type="region of interest" description="Disordered" evidence="6">
    <location>
        <begin position="498"/>
        <end position="517"/>
    </location>
</feature>
<dbReference type="GO" id="GO:0046982">
    <property type="term" value="F:protein heterodimerization activity"/>
    <property type="evidence" value="ECO:0007669"/>
    <property type="project" value="InterPro"/>
</dbReference>
<keyword evidence="5" id="KW-0539">Nucleus</keyword>
<comment type="similarity">
    <text evidence="2">Belongs to the TAF12 family.</text>
</comment>
<protein>
    <recommendedName>
        <fullName evidence="7">Transcription initiation factor TFIID subunit 12 domain-containing protein</fullName>
    </recommendedName>
</protein>
<name>A0A0L0HMP7_SPIPD</name>
<feature type="region of interest" description="Disordered" evidence="6">
    <location>
        <begin position="376"/>
        <end position="422"/>
    </location>
</feature>
<sequence length="709" mass="75725">MSDSLYTMPTASVVGAQQQNLLQQQQQIGARASPQLLPVNPIMSPNPPLMSQATPLIPQGTASPQLNASATLVGRPGFIQNVANRGRGRGRGRGAVIQQQAGMMGSLPGGVVGQLGFAAGQMALQGFPQNALPGMTIPGQFSPRTVPAASLPQQQQQQLLTQQQQQLQQLRQFAIRNHLLQQQAALPSPPIQHPPAQATNAMNPQMQQRPQQQIQRPQNIQGTGSVPLPALSAAGVAAGAMPGAPRPNSAPTAATPTTGGANIIPNQMPNISAQEKQIISRFHQFRKASVDLKQAADQATTEDEKRRLTEQCRQAQQQAQAVWQHMTAPMRNWYGAMTRRQELQRQQLLRAQASGPRPQQPLPGSAVAQNISALRPQPPQAQPVSQQRPMQPIPQPHAPTHPQLQQQQQQQQAQRPTAVQRPLAVQVSTAPLVSAQAGQPAISIASSQVQPANAQLVGKSPTVGGPAAMSPQQQAPAPPIFVAPAPGTGSAFIPRKATPPPIGEELPQENPDVGTSSPMLTLDSVLGKRKLSELVEQIDPSERLEPETEEFLLHLADDFILEVTKRACKAAKHRGATALGIKDLQLELERNWNLRIPGFANEVRPNRRPVVNNAHLSRLTLLHKQRHLDNIKRRALEQKQSSANVGTQKLEGRASNEATIVDLTAANADSKPVNGSGPVSQPPLPSSAPNASSVNGITSPSTIPIVGSA</sequence>
<dbReference type="Pfam" id="PF03847">
    <property type="entry name" value="TFIID_20kDa"/>
    <property type="match status" value="1"/>
</dbReference>
<organism evidence="8 9">
    <name type="scientific">Spizellomyces punctatus (strain DAOM BR117)</name>
    <dbReference type="NCBI Taxonomy" id="645134"/>
    <lineage>
        <taxon>Eukaryota</taxon>
        <taxon>Fungi</taxon>
        <taxon>Fungi incertae sedis</taxon>
        <taxon>Chytridiomycota</taxon>
        <taxon>Chytridiomycota incertae sedis</taxon>
        <taxon>Chytridiomycetes</taxon>
        <taxon>Spizellomycetales</taxon>
        <taxon>Spizellomycetaceae</taxon>
        <taxon>Spizellomyces</taxon>
    </lineage>
</organism>
<evidence type="ECO:0000256" key="2">
    <source>
        <dbReference type="ARBA" id="ARBA00007530"/>
    </source>
</evidence>
<evidence type="ECO:0000259" key="7">
    <source>
        <dbReference type="Pfam" id="PF03847"/>
    </source>
</evidence>
<evidence type="ECO:0000313" key="8">
    <source>
        <dbReference type="EMBL" id="KND02701.1"/>
    </source>
</evidence>
<evidence type="ECO:0000256" key="5">
    <source>
        <dbReference type="ARBA" id="ARBA00023242"/>
    </source>
</evidence>
<dbReference type="PANTHER" id="PTHR12264:SF21">
    <property type="entry name" value="TRANSCRIPTION INITIATION FACTOR TFIID SUBUNIT 12"/>
    <property type="match status" value="1"/>
</dbReference>
<feature type="region of interest" description="Disordered" evidence="6">
    <location>
        <begin position="134"/>
        <end position="153"/>
    </location>
</feature>
<evidence type="ECO:0000256" key="3">
    <source>
        <dbReference type="ARBA" id="ARBA00023015"/>
    </source>
</evidence>
<dbReference type="SUPFAM" id="SSF47113">
    <property type="entry name" value="Histone-fold"/>
    <property type="match status" value="1"/>
</dbReference>
<reference evidence="8 9" key="1">
    <citation type="submission" date="2009-08" db="EMBL/GenBank/DDBJ databases">
        <title>The Genome Sequence of Spizellomyces punctatus strain DAOM BR117.</title>
        <authorList>
            <consortium name="The Broad Institute Genome Sequencing Platform"/>
            <person name="Russ C."/>
            <person name="Cuomo C."/>
            <person name="Shea T."/>
            <person name="Young S.K."/>
            <person name="Zeng Q."/>
            <person name="Koehrsen M."/>
            <person name="Haas B."/>
            <person name="Borodovsky M."/>
            <person name="Guigo R."/>
            <person name="Alvarado L."/>
            <person name="Berlin A."/>
            <person name="Bochicchio J."/>
            <person name="Borenstein D."/>
            <person name="Chapman S."/>
            <person name="Chen Z."/>
            <person name="Engels R."/>
            <person name="Freedman E."/>
            <person name="Gellesch M."/>
            <person name="Goldberg J."/>
            <person name="Griggs A."/>
            <person name="Gujja S."/>
            <person name="Heiman D."/>
            <person name="Hepburn T."/>
            <person name="Howarth C."/>
            <person name="Jen D."/>
            <person name="Larson L."/>
            <person name="Lewis B."/>
            <person name="Mehta T."/>
            <person name="Park D."/>
            <person name="Pearson M."/>
            <person name="Roberts A."/>
            <person name="Saif S."/>
            <person name="Shenoy N."/>
            <person name="Sisk P."/>
            <person name="Stolte C."/>
            <person name="Sykes S."/>
            <person name="Thomson T."/>
            <person name="Walk T."/>
            <person name="White J."/>
            <person name="Yandava C."/>
            <person name="Burger G."/>
            <person name="Gray M.W."/>
            <person name="Holland P.W.H."/>
            <person name="King N."/>
            <person name="Lang F.B.F."/>
            <person name="Roger A.J."/>
            <person name="Ruiz-Trillo I."/>
            <person name="Lander E."/>
            <person name="Nusbaum C."/>
        </authorList>
    </citation>
    <scope>NUCLEOTIDE SEQUENCE [LARGE SCALE GENOMIC DNA]</scope>
    <source>
        <strain evidence="8 9">DAOM BR117</strain>
    </source>
</reference>
<dbReference type="CDD" id="cd07981">
    <property type="entry name" value="HFD_TAF12"/>
    <property type="match status" value="1"/>
</dbReference>
<gene>
    <name evidence="8" type="ORF">SPPG_01784</name>
</gene>
<dbReference type="GO" id="GO:0051123">
    <property type="term" value="P:RNA polymerase II preinitiation complex assembly"/>
    <property type="evidence" value="ECO:0007669"/>
    <property type="project" value="TreeGrafter"/>
</dbReference>
<dbReference type="RefSeq" id="XP_016610740.1">
    <property type="nucleotide sequence ID" value="XM_016750097.1"/>
</dbReference>
<comment type="subcellular location">
    <subcellularLocation>
        <location evidence="1">Nucleus</location>
    </subcellularLocation>
</comment>
<feature type="compositionally biased region" description="Low complexity" evidence="6">
    <location>
        <begin position="202"/>
        <end position="261"/>
    </location>
</feature>
<dbReference type="VEuPathDB" id="FungiDB:SPPG_01784"/>
<dbReference type="EMBL" id="KQ257452">
    <property type="protein sequence ID" value="KND02701.1"/>
    <property type="molecule type" value="Genomic_DNA"/>
</dbReference>